<evidence type="ECO:0000256" key="3">
    <source>
        <dbReference type="ARBA" id="ARBA00022737"/>
    </source>
</evidence>
<feature type="repeat" description="Cell wall-binding" evidence="4">
    <location>
        <begin position="108"/>
        <end position="127"/>
    </location>
</feature>
<gene>
    <name evidence="8" type="primary">lytA_22</name>
    <name evidence="8" type="ORF">CLOSAC_09880</name>
</gene>
<dbReference type="InterPro" id="IPR003646">
    <property type="entry name" value="SH3-like_bac-type"/>
</dbReference>
<dbReference type="Gene3D" id="2.10.270.10">
    <property type="entry name" value="Cholin Binding"/>
    <property type="match status" value="1"/>
</dbReference>
<evidence type="ECO:0000256" key="2">
    <source>
        <dbReference type="ARBA" id="ARBA00011901"/>
    </source>
</evidence>
<dbReference type="Pfam" id="PF08239">
    <property type="entry name" value="SH3_3"/>
    <property type="match status" value="1"/>
</dbReference>
<evidence type="ECO:0000256" key="4">
    <source>
        <dbReference type="PROSITE-ProRule" id="PRU00591"/>
    </source>
</evidence>
<feature type="domain" description="SH3b" evidence="7">
    <location>
        <begin position="178"/>
        <end position="246"/>
    </location>
</feature>
<name>A0A1S8NJQ6_CLOSA</name>
<comment type="caution">
    <text evidence="8">The sequence shown here is derived from an EMBL/GenBank/DDBJ whole genome shotgun (WGS) entry which is preliminary data.</text>
</comment>
<keyword evidence="3" id="KW-0677">Repeat</keyword>
<evidence type="ECO:0000256" key="5">
    <source>
        <dbReference type="SAM" id="SignalP"/>
    </source>
</evidence>
<feature type="chain" id="PRO_5012571655" description="N-acetylmuramoyl-L-alanine amidase" evidence="5">
    <location>
        <begin position="30"/>
        <end position="420"/>
    </location>
</feature>
<dbReference type="PROSITE" id="PS50911">
    <property type="entry name" value="CHAP"/>
    <property type="match status" value="1"/>
</dbReference>
<dbReference type="SUPFAM" id="SSF54001">
    <property type="entry name" value="Cysteine proteinases"/>
    <property type="match status" value="1"/>
</dbReference>
<dbReference type="GO" id="GO:0008745">
    <property type="term" value="F:N-acetylmuramoyl-L-alanine amidase activity"/>
    <property type="evidence" value="ECO:0007669"/>
    <property type="project" value="UniProtKB-EC"/>
</dbReference>
<evidence type="ECO:0000259" key="7">
    <source>
        <dbReference type="PROSITE" id="PS51781"/>
    </source>
</evidence>
<keyword evidence="5" id="KW-0732">Signal</keyword>
<dbReference type="SMART" id="SM00287">
    <property type="entry name" value="SH3b"/>
    <property type="match status" value="1"/>
</dbReference>
<organism evidence="8 9">
    <name type="scientific">Clostridium saccharobutylicum</name>
    <dbReference type="NCBI Taxonomy" id="169679"/>
    <lineage>
        <taxon>Bacteria</taxon>
        <taxon>Bacillati</taxon>
        <taxon>Bacillota</taxon>
        <taxon>Clostridia</taxon>
        <taxon>Eubacteriales</taxon>
        <taxon>Clostridiaceae</taxon>
        <taxon>Clostridium</taxon>
    </lineage>
</organism>
<dbReference type="InterPro" id="IPR038765">
    <property type="entry name" value="Papain-like_cys_pep_sf"/>
</dbReference>
<evidence type="ECO:0000313" key="9">
    <source>
        <dbReference type="Proteomes" id="UP000191154"/>
    </source>
</evidence>
<comment type="catalytic activity">
    <reaction evidence="1">
        <text>Hydrolyzes the link between N-acetylmuramoyl residues and L-amino acid residues in certain cell-wall glycopeptides.</text>
        <dbReference type="EC" id="3.5.1.28"/>
    </reaction>
</comment>
<feature type="domain" description="Peptidase C51" evidence="6">
    <location>
        <begin position="285"/>
        <end position="416"/>
    </location>
</feature>
<feature type="signal peptide" evidence="5">
    <location>
        <begin position="1"/>
        <end position="29"/>
    </location>
</feature>
<dbReference type="RefSeq" id="WP_077864374.1">
    <property type="nucleotide sequence ID" value="NZ_LZYZ01000001.1"/>
</dbReference>
<dbReference type="Gene3D" id="2.30.30.40">
    <property type="entry name" value="SH3 Domains"/>
    <property type="match status" value="1"/>
</dbReference>
<evidence type="ECO:0000313" key="8">
    <source>
        <dbReference type="EMBL" id="OOM16696.1"/>
    </source>
</evidence>
<evidence type="ECO:0000256" key="1">
    <source>
        <dbReference type="ARBA" id="ARBA00001561"/>
    </source>
</evidence>
<protein>
    <recommendedName>
        <fullName evidence="2">N-acetylmuramoyl-L-alanine amidase</fullName>
        <ecNumber evidence="2">3.5.1.28</ecNumber>
    </recommendedName>
</protein>
<dbReference type="InterPro" id="IPR018337">
    <property type="entry name" value="Cell_wall/Cho-bd_repeat"/>
</dbReference>
<dbReference type="PROSITE" id="PS51170">
    <property type="entry name" value="CW"/>
    <property type="match status" value="3"/>
</dbReference>
<dbReference type="SUPFAM" id="SSF69360">
    <property type="entry name" value="Cell wall binding repeat"/>
    <property type="match status" value="1"/>
</dbReference>
<dbReference type="EMBL" id="LZYZ01000001">
    <property type="protein sequence ID" value="OOM16696.1"/>
    <property type="molecule type" value="Genomic_DNA"/>
</dbReference>
<dbReference type="AlphaFoldDB" id="A0A1S8NJQ6"/>
<accession>A0A1S8NJQ6</accession>
<sequence>MKKMYIKQIITIGIVAPIIISMYSVPASAAWAKNSQNQWNWLDERGKATGWKEINNKWYYFNNDGEMCTGWLQINGIWYNLSNEGIMNTGWQNIGGHWYRFDQNGSMNTGWIQENGNWYFMNHNGQMETGTVEVDGKIYAFSDDGIMKNDNETIKNVETAELEENINGAKTDDTTSSTDEKRKGYVCTNGDSLNIRSSASVSSSIIGSLPKGSEVMITDKEKNGFLPINADGTIGWVSADWISFNKVQSDTEQSDNDNFQSKKDSVNVGEIRTKQPDLDDNHYYSDENVFYKAKLSPPFTSGGRVIKGNCTWYAWGRAWEITGVKPTDAGFIGNAYEWWEANKSHGKYRYGSEPRVGAIAVWNSNLPNSGGFGHVAIVEKIDNNKVYISESMWHGDVFRYGPIYGTDYLEGYIYIDQPNF</sequence>
<dbReference type="Pfam" id="PF19127">
    <property type="entry name" value="Choline_bind_3"/>
    <property type="match status" value="2"/>
</dbReference>
<dbReference type="PROSITE" id="PS51781">
    <property type="entry name" value="SH3B"/>
    <property type="match status" value="1"/>
</dbReference>
<dbReference type="InterPro" id="IPR007921">
    <property type="entry name" value="CHAP_dom"/>
</dbReference>
<keyword evidence="8" id="KW-0378">Hydrolase</keyword>
<evidence type="ECO:0000259" key="6">
    <source>
        <dbReference type="PROSITE" id="PS50911"/>
    </source>
</evidence>
<dbReference type="STRING" id="169679.CSACC_43750"/>
<reference evidence="8 9" key="1">
    <citation type="submission" date="2016-05" db="EMBL/GenBank/DDBJ databases">
        <title>Microbial solvent formation.</title>
        <authorList>
            <person name="Poehlein A."/>
            <person name="Montoya Solano J.D."/>
            <person name="Flitsch S."/>
            <person name="Krabben P."/>
            <person name="Duerre P."/>
            <person name="Daniel R."/>
        </authorList>
    </citation>
    <scope>NUCLEOTIDE SEQUENCE [LARGE SCALE GENOMIC DNA]</scope>
    <source>
        <strain evidence="8 9">L1-8</strain>
    </source>
</reference>
<dbReference type="Pfam" id="PF05257">
    <property type="entry name" value="CHAP"/>
    <property type="match status" value="1"/>
</dbReference>
<dbReference type="EC" id="3.5.1.28" evidence="2"/>
<feature type="repeat" description="Cell wall-binding" evidence="4">
    <location>
        <begin position="48"/>
        <end position="67"/>
    </location>
</feature>
<proteinExistence type="predicted"/>
<feature type="repeat" description="Cell wall-binding" evidence="4">
    <location>
        <begin position="88"/>
        <end position="107"/>
    </location>
</feature>
<dbReference type="Proteomes" id="UP000191154">
    <property type="component" value="Unassembled WGS sequence"/>
</dbReference>
<dbReference type="Gene3D" id="3.90.1720.10">
    <property type="entry name" value="endopeptidase domain like (from Nostoc punctiforme)"/>
    <property type="match status" value="1"/>
</dbReference>